<sequence length="69" mass="7637">MTDHVYKIVELVGSSPTSMEDAIQSAIARASSTVDNIRWFEVLETRGHVEGGKVSHYQVTIKVGFTVKE</sequence>
<evidence type="ECO:0000313" key="1">
    <source>
        <dbReference type="EMBL" id="QNN66566.1"/>
    </source>
</evidence>
<organism evidence="1 2">
    <name type="scientific">Sphingomonas lutea</name>
    <dbReference type="NCBI Taxonomy" id="1045317"/>
    <lineage>
        <taxon>Bacteria</taxon>
        <taxon>Pseudomonadati</taxon>
        <taxon>Pseudomonadota</taxon>
        <taxon>Alphaproteobacteria</taxon>
        <taxon>Sphingomonadales</taxon>
        <taxon>Sphingomonadaceae</taxon>
        <taxon>Sphingomonas</taxon>
    </lineage>
</organism>
<accession>A0A7G9SFE1</accession>
<dbReference type="SUPFAM" id="SSF89807">
    <property type="entry name" value="Dodecin-like"/>
    <property type="match status" value="1"/>
</dbReference>
<reference evidence="1 2" key="1">
    <citation type="submission" date="2020-08" db="EMBL/GenBank/DDBJ databases">
        <title>Genome sequence of Sphingomonas lutea KCTC 23642T.</title>
        <authorList>
            <person name="Hyun D.-W."/>
            <person name="Bae J.-W."/>
        </authorList>
    </citation>
    <scope>NUCLEOTIDE SEQUENCE [LARGE SCALE GENOMIC DNA]</scope>
    <source>
        <strain evidence="1 2">KCTC 23642</strain>
    </source>
</reference>
<dbReference type="InterPro" id="IPR050049">
    <property type="entry name" value="Dodecin_bact"/>
</dbReference>
<evidence type="ECO:0000313" key="2">
    <source>
        <dbReference type="Proteomes" id="UP000515971"/>
    </source>
</evidence>
<dbReference type="AlphaFoldDB" id="A0A7G9SFE1"/>
<dbReference type="InterPro" id="IPR025543">
    <property type="entry name" value="Dodecin-like"/>
</dbReference>
<dbReference type="RefSeq" id="WP_187537158.1">
    <property type="nucleotide sequence ID" value="NZ_BAABJT010000001.1"/>
</dbReference>
<dbReference type="Proteomes" id="UP000515971">
    <property type="component" value="Chromosome"/>
</dbReference>
<dbReference type="PANTHER" id="PTHR39324:SF1">
    <property type="entry name" value="CALCIUM DODECIN"/>
    <property type="match status" value="1"/>
</dbReference>
<dbReference type="EMBL" id="CP060718">
    <property type="protein sequence ID" value="QNN66566.1"/>
    <property type="molecule type" value="Genomic_DNA"/>
</dbReference>
<dbReference type="Pfam" id="PF07311">
    <property type="entry name" value="Dodecin"/>
    <property type="match status" value="1"/>
</dbReference>
<protein>
    <submittedName>
        <fullName evidence="1">Dodecin domain-containing protein</fullName>
    </submittedName>
</protein>
<dbReference type="KEGG" id="slut:H9L13_07545"/>
<dbReference type="InterPro" id="IPR036694">
    <property type="entry name" value="Dodecin-like_sf"/>
</dbReference>
<dbReference type="InterPro" id="IPR009923">
    <property type="entry name" value="Dodecin"/>
</dbReference>
<proteinExistence type="predicted"/>
<dbReference type="NCBIfam" id="NF043052">
    <property type="entry name" value="DodecBact"/>
    <property type="match status" value="1"/>
</dbReference>
<keyword evidence="2" id="KW-1185">Reference proteome</keyword>
<dbReference type="Gene3D" id="3.30.1660.10">
    <property type="entry name" value="Flavin-binding protein dodecin"/>
    <property type="match status" value="1"/>
</dbReference>
<name>A0A7G9SFE1_9SPHN</name>
<dbReference type="PANTHER" id="PTHR39324">
    <property type="entry name" value="CALCIUM DODECIN"/>
    <property type="match status" value="1"/>
</dbReference>
<gene>
    <name evidence="1" type="ORF">H9L13_07545</name>
</gene>